<dbReference type="EMBL" id="ABYJ02000161">
    <property type="protein sequence ID" value="EEU99964.1"/>
    <property type="molecule type" value="Genomic_DNA"/>
</dbReference>
<proteinExistence type="predicted"/>
<protein>
    <submittedName>
        <fullName evidence="1">Uncharacterized protein</fullName>
    </submittedName>
</protein>
<dbReference type="HOGENOM" id="CLU_3065816_0_0_9"/>
<organism evidence="1 2">
    <name type="scientific">Roseburia intestinalis L1-82</name>
    <dbReference type="NCBI Taxonomy" id="536231"/>
    <lineage>
        <taxon>Bacteria</taxon>
        <taxon>Bacillati</taxon>
        <taxon>Bacillota</taxon>
        <taxon>Clostridia</taxon>
        <taxon>Lachnospirales</taxon>
        <taxon>Lachnospiraceae</taxon>
        <taxon>Roseburia</taxon>
    </lineage>
</organism>
<dbReference type="AlphaFoldDB" id="C7GDY9"/>
<comment type="caution">
    <text evidence="1">The sequence shown here is derived from an EMBL/GenBank/DDBJ whole genome shotgun (WGS) entry which is preliminary data.</text>
</comment>
<reference evidence="1 2" key="1">
    <citation type="submission" date="2009-08" db="EMBL/GenBank/DDBJ databases">
        <authorList>
            <person name="Weinstock G."/>
            <person name="Sodergren E."/>
            <person name="Clifton S."/>
            <person name="Fulton L."/>
            <person name="Fulton B."/>
            <person name="Courtney L."/>
            <person name="Fronick C."/>
            <person name="Harrison M."/>
            <person name="Strong C."/>
            <person name="Farmer C."/>
            <person name="Delahaunty K."/>
            <person name="Markovic C."/>
            <person name="Hall O."/>
            <person name="Minx P."/>
            <person name="Tomlinson C."/>
            <person name="Mitreva M."/>
            <person name="Nelson J."/>
            <person name="Hou S."/>
            <person name="Wollam A."/>
            <person name="Pepin K.H."/>
            <person name="Johnson M."/>
            <person name="Bhonagiri V."/>
            <person name="Nash W.E."/>
            <person name="Warren W."/>
            <person name="Chinwalla A."/>
            <person name="Mardis E.R."/>
            <person name="Wilson R.K."/>
        </authorList>
    </citation>
    <scope>NUCLEOTIDE SEQUENCE [LARGE SCALE GENOMIC DNA]</scope>
    <source>
        <strain evidence="1 2">L1-82</strain>
    </source>
</reference>
<dbReference type="Proteomes" id="UP000004828">
    <property type="component" value="Unassembled WGS sequence"/>
</dbReference>
<name>C7GDY9_9FIRM</name>
<gene>
    <name evidence="1" type="ORF">ROSINTL182_08141</name>
</gene>
<accession>C7GDY9</accession>
<evidence type="ECO:0000313" key="1">
    <source>
        <dbReference type="EMBL" id="EEU99964.1"/>
    </source>
</evidence>
<sequence>MDAFKCSCSYMRTAFLQRCMRRSGRRFRTICFQSSKTTKTMVKRPHIKEEGFL</sequence>
<evidence type="ECO:0000313" key="2">
    <source>
        <dbReference type="Proteomes" id="UP000004828"/>
    </source>
</evidence>